<comment type="caution">
    <text evidence="9">The sequence shown here is derived from an EMBL/GenBank/DDBJ whole genome shotgun (WGS) entry which is preliminary data.</text>
</comment>
<keyword evidence="4" id="KW-1003">Cell membrane</keyword>
<sequence>MNPNVLEIDGLTVSFFTDEGEAKAVNGVRFAVPRGKVLALVGESGCGKSVTSYSILRLIQKPGRITGGHIRYHGADGMELDLAAVSEKDPRLYEIRGNRIAMIFQEPMTALSPVHTIGGQLSEVLFLHRKMSKKEARERVIAMLGRVGIPAPERRFDQYPFELSGGMRQRIVIAMAMLSSPELLIADEPTTALDVTIQSQVLSLMRSLQRETGSSVLLITHDLAVVAETADLVAVMYLGRIVEQGSVREIIKNPLHPYTHGLLASLPGLHGRGERLPSIRGSVPGLLDTPPGCPFHPRCDFAVKGLCDKGEPPEERTIGERKICCARAEEMTVLLEKEKECRMPAKT</sequence>
<dbReference type="EMBL" id="VUNS01000001">
    <property type="protein sequence ID" value="MST95554.1"/>
    <property type="molecule type" value="Genomic_DNA"/>
</dbReference>
<dbReference type="InterPro" id="IPR013563">
    <property type="entry name" value="Oligopep_ABC_C"/>
</dbReference>
<dbReference type="InterPro" id="IPR050388">
    <property type="entry name" value="ABC_Ni/Peptide_Import"/>
</dbReference>
<reference evidence="9 10" key="1">
    <citation type="submission" date="2019-08" db="EMBL/GenBank/DDBJ databases">
        <title>In-depth cultivation of the pig gut microbiome towards novel bacterial diversity and tailored functional studies.</title>
        <authorList>
            <person name="Wylensek D."/>
            <person name="Hitch T.C.A."/>
            <person name="Clavel T."/>
        </authorList>
    </citation>
    <scope>NUCLEOTIDE SEQUENCE [LARGE SCALE GENOMIC DNA]</scope>
    <source>
        <strain evidence="9 10">BBE-744-WT-12</strain>
    </source>
</reference>
<evidence type="ECO:0000313" key="9">
    <source>
        <dbReference type="EMBL" id="MST95554.1"/>
    </source>
</evidence>
<proteinExistence type="inferred from homology"/>
<dbReference type="PANTHER" id="PTHR43297">
    <property type="entry name" value="OLIGOPEPTIDE TRANSPORT ATP-BINDING PROTEIN APPD"/>
    <property type="match status" value="1"/>
</dbReference>
<dbReference type="SMART" id="SM00382">
    <property type="entry name" value="AAA"/>
    <property type="match status" value="1"/>
</dbReference>
<dbReference type="NCBIfam" id="TIGR01727">
    <property type="entry name" value="oligo_HPY"/>
    <property type="match status" value="1"/>
</dbReference>
<dbReference type="InterPro" id="IPR003439">
    <property type="entry name" value="ABC_transporter-like_ATP-bd"/>
</dbReference>
<gene>
    <name evidence="9" type="ORF">FYJ85_00635</name>
</gene>
<dbReference type="GO" id="GO:0005524">
    <property type="term" value="F:ATP binding"/>
    <property type="evidence" value="ECO:0007669"/>
    <property type="project" value="UniProtKB-KW"/>
</dbReference>
<evidence type="ECO:0000256" key="7">
    <source>
        <dbReference type="ARBA" id="ARBA00023136"/>
    </source>
</evidence>
<keyword evidence="7" id="KW-0472">Membrane</keyword>
<evidence type="ECO:0000256" key="3">
    <source>
        <dbReference type="ARBA" id="ARBA00022448"/>
    </source>
</evidence>
<dbReference type="Gene3D" id="3.40.50.300">
    <property type="entry name" value="P-loop containing nucleotide triphosphate hydrolases"/>
    <property type="match status" value="1"/>
</dbReference>
<dbReference type="Proteomes" id="UP000435649">
    <property type="component" value="Unassembled WGS sequence"/>
</dbReference>
<keyword evidence="10" id="KW-1185">Reference proteome</keyword>
<dbReference type="AlphaFoldDB" id="A0A844FXU2"/>
<accession>A0A844FXU2</accession>
<dbReference type="Pfam" id="PF00005">
    <property type="entry name" value="ABC_tran"/>
    <property type="match status" value="1"/>
</dbReference>
<keyword evidence="3" id="KW-0813">Transport</keyword>
<dbReference type="GO" id="GO:0005886">
    <property type="term" value="C:plasma membrane"/>
    <property type="evidence" value="ECO:0007669"/>
    <property type="project" value="UniProtKB-SubCell"/>
</dbReference>
<evidence type="ECO:0000256" key="2">
    <source>
        <dbReference type="ARBA" id="ARBA00005417"/>
    </source>
</evidence>
<dbReference type="PROSITE" id="PS50893">
    <property type="entry name" value="ABC_TRANSPORTER_2"/>
    <property type="match status" value="1"/>
</dbReference>
<evidence type="ECO:0000259" key="8">
    <source>
        <dbReference type="PROSITE" id="PS50893"/>
    </source>
</evidence>
<comment type="subcellular location">
    <subcellularLocation>
        <location evidence="1">Cell inner membrane</location>
        <topology evidence="1">Peripheral membrane protein</topology>
    </subcellularLocation>
</comment>
<evidence type="ECO:0000256" key="1">
    <source>
        <dbReference type="ARBA" id="ARBA00004417"/>
    </source>
</evidence>
<keyword evidence="6 9" id="KW-0067">ATP-binding</keyword>
<evidence type="ECO:0000313" key="10">
    <source>
        <dbReference type="Proteomes" id="UP000435649"/>
    </source>
</evidence>
<feature type="domain" description="ABC transporter" evidence="8">
    <location>
        <begin position="6"/>
        <end position="263"/>
    </location>
</feature>
<dbReference type="GO" id="GO:0015833">
    <property type="term" value="P:peptide transport"/>
    <property type="evidence" value="ECO:0007669"/>
    <property type="project" value="InterPro"/>
</dbReference>
<dbReference type="RefSeq" id="WP_106053107.1">
    <property type="nucleotide sequence ID" value="NZ_VUNS01000001.1"/>
</dbReference>
<name>A0A844FXU2_9BACT</name>
<dbReference type="SUPFAM" id="SSF52540">
    <property type="entry name" value="P-loop containing nucleoside triphosphate hydrolases"/>
    <property type="match status" value="1"/>
</dbReference>
<dbReference type="PROSITE" id="PS00211">
    <property type="entry name" value="ABC_TRANSPORTER_1"/>
    <property type="match status" value="1"/>
</dbReference>
<keyword evidence="5" id="KW-0547">Nucleotide-binding</keyword>
<dbReference type="CDD" id="cd03257">
    <property type="entry name" value="ABC_NikE_OppD_transporters"/>
    <property type="match status" value="1"/>
</dbReference>
<dbReference type="GO" id="GO:0016887">
    <property type="term" value="F:ATP hydrolysis activity"/>
    <property type="evidence" value="ECO:0007669"/>
    <property type="project" value="InterPro"/>
</dbReference>
<dbReference type="PANTHER" id="PTHR43297:SF2">
    <property type="entry name" value="DIPEPTIDE TRANSPORT ATP-BINDING PROTEIN DPPD"/>
    <property type="match status" value="1"/>
</dbReference>
<dbReference type="FunFam" id="3.40.50.300:FF:000016">
    <property type="entry name" value="Oligopeptide ABC transporter ATP-binding component"/>
    <property type="match status" value="1"/>
</dbReference>
<organism evidence="9 10">
    <name type="scientific">Victivallis lenta</name>
    <dbReference type="NCBI Taxonomy" id="2606640"/>
    <lineage>
        <taxon>Bacteria</taxon>
        <taxon>Pseudomonadati</taxon>
        <taxon>Lentisphaerota</taxon>
        <taxon>Lentisphaeria</taxon>
        <taxon>Victivallales</taxon>
        <taxon>Victivallaceae</taxon>
        <taxon>Victivallis</taxon>
    </lineage>
</organism>
<dbReference type="InterPro" id="IPR017871">
    <property type="entry name" value="ABC_transporter-like_CS"/>
</dbReference>
<dbReference type="Pfam" id="PF08352">
    <property type="entry name" value="oligo_HPY"/>
    <property type="match status" value="1"/>
</dbReference>
<dbReference type="InterPro" id="IPR003593">
    <property type="entry name" value="AAA+_ATPase"/>
</dbReference>
<evidence type="ECO:0000256" key="4">
    <source>
        <dbReference type="ARBA" id="ARBA00022475"/>
    </source>
</evidence>
<dbReference type="InterPro" id="IPR027417">
    <property type="entry name" value="P-loop_NTPase"/>
</dbReference>
<evidence type="ECO:0000256" key="6">
    <source>
        <dbReference type="ARBA" id="ARBA00022840"/>
    </source>
</evidence>
<comment type="similarity">
    <text evidence="2">Belongs to the ABC transporter superfamily.</text>
</comment>
<protein>
    <submittedName>
        <fullName evidence="9">ABC transporter ATP-binding protein</fullName>
    </submittedName>
</protein>
<evidence type="ECO:0000256" key="5">
    <source>
        <dbReference type="ARBA" id="ARBA00022741"/>
    </source>
</evidence>